<dbReference type="EMBL" id="DROM01000118">
    <property type="protein sequence ID" value="HHH12956.1"/>
    <property type="molecule type" value="Genomic_DNA"/>
</dbReference>
<proteinExistence type="inferred from homology"/>
<reference evidence="7" key="1">
    <citation type="journal article" date="2020" name="mSystems">
        <title>Genome- and Community-Level Interaction Insights into Carbon Utilization and Element Cycling Functions of Hydrothermarchaeota in Hydrothermal Sediment.</title>
        <authorList>
            <person name="Zhou Z."/>
            <person name="Liu Y."/>
            <person name="Xu W."/>
            <person name="Pan J."/>
            <person name="Luo Z.H."/>
            <person name="Li M."/>
        </authorList>
    </citation>
    <scope>NUCLEOTIDE SEQUENCE [LARGE SCALE GENOMIC DNA]</scope>
    <source>
        <strain evidence="7">HyVt-535</strain>
    </source>
</reference>
<evidence type="ECO:0000313" key="7">
    <source>
        <dbReference type="EMBL" id="HHH12956.1"/>
    </source>
</evidence>
<keyword evidence="5 6" id="KW-0472">Membrane</keyword>
<evidence type="ECO:0000256" key="2">
    <source>
        <dbReference type="ARBA" id="ARBA00009773"/>
    </source>
</evidence>
<dbReference type="PANTHER" id="PTHR21716">
    <property type="entry name" value="TRANSMEMBRANE PROTEIN"/>
    <property type="match status" value="1"/>
</dbReference>
<feature type="transmembrane region" description="Helical" evidence="6">
    <location>
        <begin position="150"/>
        <end position="177"/>
    </location>
</feature>
<gene>
    <name evidence="7" type="ORF">ENJ98_01855</name>
</gene>
<comment type="subcellular location">
    <subcellularLocation>
        <location evidence="1">Membrane</location>
        <topology evidence="1">Multi-pass membrane protein</topology>
    </subcellularLocation>
</comment>
<dbReference type="GO" id="GO:0016020">
    <property type="term" value="C:membrane"/>
    <property type="evidence" value="ECO:0007669"/>
    <property type="project" value="UniProtKB-SubCell"/>
</dbReference>
<dbReference type="PANTHER" id="PTHR21716:SF64">
    <property type="entry name" value="AI-2 TRANSPORT PROTEIN TQSA"/>
    <property type="match status" value="1"/>
</dbReference>
<keyword evidence="3 6" id="KW-0812">Transmembrane</keyword>
<evidence type="ECO:0000256" key="1">
    <source>
        <dbReference type="ARBA" id="ARBA00004141"/>
    </source>
</evidence>
<organism evidence="7">
    <name type="scientific">Thiolapillus brandeum</name>
    <dbReference type="NCBI Taxonomy" id="1076588"/>
    <lineage>
        <taxon>Bacteria</taxon>
        <taxon>Pseudomonadati</taxon>
        <taxon>Pseudomonadota</taxon>
        <taxon>Gammaproteobacteria</taxon>
        <taxon>Chromatiales</taxon>
        <taxon>Sedimenticolaceae</taxon>
        <taxon>Thiolapillus</taxon>
    </lineage>
</organism>
<comment type="similarity">
    <text evidence="2">Belongs to the autoinducer-2 exporter (AI-2E) (TC 2.A.86) family.</text>
</comment>
<feature type="transmembrane region" description="Helical" evidence="6">
    <location>
        <begin position="47"/>
        <end position="70"/>
    </location>
</feature>
<dbReference type="AlphaFoldDB" id="A0A7C5IYV4"/>
<keyword evidence="4 6" id="KW-1133">Transmembrane helix</keyword>
<evidence type="ECO:0000256" key="3">
    <source>
        <dbReference type="ARBA" id="ARBA00022692"/>
    </source>
</evidence>
<name>A0A7C5IYV4_9GAMM</name>
<protein>
    <submittedName>
        <fullName evidence="7">AI-2E family transporter</fullName>
    </submittedName>
</protein>
<comment type="caution">
    <text evidence="7">The sequence shown here is derived from an EMBL/GenBank/DDBJ whole genome shotgun (WGS) entry which is preliminary data.</text>
</comment>
<feature type="transmembrane region" description="Helical" evidence="6">
    <location>
        <begin position="198"/>
        <end position="221"/>
    </location>
</feature>
<feature type="transmembrane region" description="Helical" evidence="6">
    <location>
        <begin position="117"/>
        <end position="144"/>
    </location>
</feature>
<sequence length="257" mass="27824">LPEYQQRLREMVYGALDWLSRIGIDTSHAAIRKVIDPGAVMGFANGLVGALGNGLSHVFLILFTVFFMLLESWNLPAKFEAMGSEKARRALVRISQVIESTKEYTSIKSVMSLATGLLVWTGCSLIGLDFAVLWGFLAFLLNFIPTTGSIIAAVPAVLLAVVQLGPGPALLVALLYLAVNTFIGNLIEPRYMGRRVGLSTLVVFLSMVFWGWLLGPVGMLLSVPLTMVGKFAAEANEKTRWLAILLGPDVKAAGERA</sequence>
<accession>A0A7C5IYV4</accession>
<dbReference type="InterPro" id="IPR002549">
    <property type="entry name" value="AI-2E-like"/>
</dbReference>
<evidence type="ECO:0000256" key="5">
    <source>
        <dbReference type="ARBA" id="ARBA00023136"/>
    </source>
</evidence>
<feature type="non-terminal residue" evidence="7">
    <location>
        <position position="1"/>
    </location>
</feature>
<evidence type="ECO:0000256" key="4">
    <source>
        <dbReference type="ARBA" id="ARBA00022989"/>
    </source>
</evidence>
<evidence type="ECO:0000256" key="6">
    <source>
        <dbReference type="SAM" id="Phobius"/>
    </source>
</evidence>
<dbReference type="GO" id="GO:0055085">
    <property type="term" value="P:transmembrane transport"/>
    <property type="evidence" value="ECO:0007669"/>
    <property type="project" value="TreeGrafter"/>
</dbReference>
<dbReference type="Proteomes" id="UP000886100">
    <property type="component" value="Unassembled WGS sequence"/>
</dbReference>
<dbReference type="Pfam" id="PF01594">
    <property type="entry name" value="AI-2E_transport"/>
    <property type="match status" value="1"/>
</dbReference>